<keyword evidence="3" id="KW-1185">Reference proteome</keyword>
<dbReference type="Proteomes" id="UP000184170">
    <property type="component" value="Unassembled WGS sequence"/>
</dbReference>
<dbReference type="RefSeq" id="WP_073271454.1">
    <property type="nucleotide sequence ID" value="NZ_FQVA01000001.1"/>
</dbReference>
<organism evidence="2 3">
    <name type="scientific">Microbulbifer donghaiensis</name>
    <dbReference type="NCBI Taxonomy" id="494016"/>
    <lineage>
        <taxon>Bacteria</taxon>
        <taxon>Pseudomonadati</taxon>
        <taxon>Pseudomonadota</taxon>
        <taxon>Gammaproteobacteria</taxon>
        <taxon>Cellvibrionales</taxon>
        <taxon>Microbulbiferaceae</taxon>
        <taxon>Microbulbifer</taxon>
    </lineage>
</organism>
<dbReference type="EMBL" id="FQVA01000001">
    <property type="protein sequence ID" value="SHE80839.1"/>
    <property type="molecule type" value="Genomic_DNA"/>
</dbReference>
<proteinExistence type="predicted"/>
<evidence type="ECO:0000313" key="2">
    <source>
        <dbReference type="EMBL" id="SHE80839.1"/>
    </source>
</evidence>
<evidence type="ECO:0000256" key="1">
    <source>
        <dbReference type="SAM" id="SignalP"/>
    </source>
</evidence>
<gene>
    <name evidence="2" type="ORF">SAMN04487965_0696</name>
</gene>
<feature type="chain" id="PRO_5012477148" evidence="1">
    <location>
        <begin position="22"/>
        <end position="251"/>
    </location>
</feature>
<evidence type="ECO:0000313" key="3">
    <source>
        <dbReference type="Proteomes" id="UP000184170"/>
    </source>
</evidence>
<protein>
    <submittedName>
        <fullName evidence="2">Putative MetA-pathway of phenol degradation</fullName>
    </submittedName>
</protein>
<name>A0A1M4WHX2_9GAMM</name>
<accession>A0A1M4WHX2</accession>
<dbReference type="InterPro" id="IPR025737">
    <property type="entry name" value="FApF"/>
</dbReference>
<sequence>MRQSSLATVSAGFFLAFPVNAETPAFDRPGTGFSVTTLPAGTFAWEQGLPDASRDKSTGVTETLYRADALIRAGLLPNLELQISHSPYNYLRETGPERTRKTEGASGTGFSLKYALPDLGDTLSWAVLGGTTIDTGNTPFSPDDTIYSLGTSLEWQRQEDRSLSLYFNIDQSDSESTITISPSYSATISPCTGAYVELDYIHVEGNSQMLIGGGITRMVTETVQLDLYSNIGLNSNSADWQAGFGFSVFFE</sequence>
<dbReference type="Pfam" id="PF13557">
    <property type="entry name" value="Phenol_MetA_deg"/>
    <property type="match status" value="1"/>
</dbReference>
<feature type="signal peptide" evidence="1">
    <location>
        <begin position="1"/>
        <end position="21"/>
    </location>
</feature>
<reference evidence="3" key="1">
    <citation type="submission" date="2016-11" db="EMBL/GenBank/DDBJ databases">
        <authorList>
            <person name="Varghese N."/>
            <person name="Submissions S."/>
        </authorList>
    </citation>
    <scope>NUCLEOTIDE SEQUENCE [LARGE SCALE GENOMIC DNA]</scope>
    <source>
        <strain evidence="3">CGMCC 1.7063</strain>
    </source>
</reference>
<dbReference type="AlphaFoldDB" id="A0A1M4WHX2"/>
<dbReference type="OrthoDB" id="6078166at2"/>
<keyword evidence="1" id="KW-0732">Signal</keyword>